<keyword evidence="1" id="KW-1133">Transmembrane helix</keyword>
<dbReference type="InterPro" id="IPR049694">
    <property type="entry name" value="Daptide_HExxH"/>
</dbReference>
<feature type="transmembrane region" description="Helical" evidence="1">
    <location>
        <begin position="188"/>
        <end position="208"/>
    </location>
</feature>
<gene>
    <name evidence="2" type="ORF">GCM10010969_20730</name>
</gene>
<feature type="transmembrane region" description="Helical" evidence="1">
    <location>
        <begin position="344"/>
        <end position="365"/>
    </location>
</feature>
<protein>
    <recommendedName>
        <fullName evidence="4">Peptide zinc metalloprotease protein</fullName>
    </recommendedName>
</protein>
<dbReference type="RefSeq" id="WP_018978983.1">
    <property type="nucleotide sequence ID" value="NZ_BMLN01000005.1"/>
</dbReference>
<comment type="caution">
    <text evidence="2">The sequence shown here is derived from an EMBL/GenBank/DDBJ whole genome shotgun (WGS) entry which is preliminary data.</text>
</comment>
<feature type="transmembrane region" description="Helical" evidence="1">
    <location>
        <begin position="215"/>
        <end position="237"/>
    </location>
</feature>
<keyword evidence="1" id="KW-0812">Transmembrane</keyword>
<feature type="transmembrane region" description="Helical" evidence="1">
    <location>
        <begin position="114"/>
        <end position="135"/>
    </location>
</feature>
<keyword evidence="1" id="KW-0472">Membrane</keyword>
<name>A0ABQ2L3S5_9BACL</name>
<proteinExistence type="predicted"/>
<organism evidence="2 3">
    <name type="scientific">Saccharibacillus kuerlensis</name>
    <dbReference type="NCBI Taxonomy" id="459527"/>
    <lineage>
        <taxon>Bacteria</taxon>
        <taxon>Bacillati</taxon>
        <taxon>Bacillota</taxon>
        <taxon>Bacilli</taxon>
        <taxon>Bacillales</taxon>
        <taxon>Paenibacillaceae</taxon>
        <taxon>Saccharibacillus</taxon>
    </lineage>
</organism>
<evidence type="ECO:0000313" key="2">
    <source>
        <dbReference type="EMBL" id="GGO00007.1"/>
    </source>
</evidence>
<dbReference type="Proteomes" id="UP000606653">
    <property type="component" value="Unassembled WGS sequence"/>
</dbReference>
<evidence type="ECO:0000256" key="1">
    <source>
        <dbReference type="SAM" id="Phobius"/>
    </source>
</evidence>
<dbReference type="EMBL" id="BMLN01000005">
    <property type="protein sequence ID" value="GGO00007.1"/>
    <property type="molecule type" value="Genomic_DNA"/>
</dbReference>
<feature type="transmembrane region" description="Helical" evidence="1">
    <location>
        <begin position="317"/>
        <end position="338"/>
    </location>
</feature>
<sequence length="378" mass="42949">MSQAADFIEFHETENNSFTIKHKLLNKYIKVGQREAEFLKLMLNEPQESERERLYTGELTAPERRYLAGKFEEWGFLQGEAAGTSDKKRDMTLIKLLRVNPDAWLERRLGLIRLLLHPVAIGAYTLLMLGAMYMMMSDPGLIGRLSLSGLGVKEALIIYLMMVATTAFHEMSHAAVCKKYGGSVPETGVMLFYFGPAMFCDVSSTYLFKKKRHKLAVLFAGIYSQWMMTAVSAAAFYGLLYAGIEVPLLFYYSIANLGMSLLNLIPLVKLDGYWMLSHSLGIVNLRQKAFRFVFGWLLPRKERKNNRKSVRPFEKGVLLLYGIAAAAFTPLFWGWGVYQLVDRLQPYIGIAAYGVASILLIMLTVHAMKFWKTLREPV</sequence>
<dbReference type="NCBIfam" id="NF041824">
    <property type="entry name" value="daptide_HExxH"/>
    <property type="match status" value="1"/>
</dbReference>
<dbReference type="InterPro" id="IPR001193">
    <property type="entry name" value="MBTPS2"/>
</dbReference>
<dbReference type="CDD" id="cd05709">
    <property type="entry name" value="S2P-M50"/>
    <property type="match status" value="1"/>
</dbReference>
<evidence type="ECO:0008006" key="4">
    <source>
        <dbReference type="Google" id="ProtNLM"/>
    </source>
</evidence>
<dbReference type="PANTHER" id="PTHR13325">
    <property type="entry name" value="PROTEASE M50 MEMBRANE-BOUND TRANSCRIPTION FACTOR SITE 2 PROTEASE"/>
    <property type="match status" value="1"/>
</dbReference>
<dbReference type="PANTHER" id="PTHR13325:SF3">
    <property type="entry name" value="MEMBRANE-BOUND TRANSCRIPTION FACTOR SITE-2 PROTEASE"/>
    <property type="match status" value="1"/>
</dbReference>
<feature type="transmembrane region" description="Helical" evidence="1">
    <location>
        <begin position="249"/>
        <end position="268"/>
    </location>
</feature>
<reference evidence="3" key="1">
    <citation type="journal article" date="2019" name="Int. J. Syst. Evol. Microbiol.">
        <title>The Global Catalogue of Microorganisms (GCM) 10K type strain sequencing project: providing services to taxonomists for standard genome sequencing and annotation.</title>
        <authorList>
            <consortium name="The Broad Institute Genomics Platform"/>
            <consortium name="The Broad Institute Genome Sequencing Center for Infectious Disease"/>
            <person name="Wu L."/>
            <person name="Ma J."/>
        </authorList>
    </citation>
    <scope>NUCLEOTIDE SEQUENCE [LARGE SCALE GENOMIC DNA]</scope>
    <source>
        <strain evidence="3">CGMCC 1.6964</strain>
    </source>
</reference>
<evidence type="ECO:0000313" key="3">
    <source>
        <dbReference type="Proteomes" id="UP000606653"/>
    </source>
</evidence>
<keyword evidence="3" id="KW-1185">Reference proteome</keyword>
<accession>A0ABQ2L3S5</accession>